<protein>
    <submittedName>
        <fullName evidence="1">GatB/YqeY domain-containing protein</fullName>
    </submittedName>
</protein>
<dbReference type="SUPFAM" id="SSF89095">
    <property type="entry name" value="GatB/YqeY motif"/>
    <property type="match status" value="1"/>
</dbReference>
<dbReference type="Gene3D" id="1.10.1510.10">
    <property type="entry name" value="Uncharacterised protein YqeY/AIM41 PF09424, N-terminal domain"/>
    <property type="match status" value="1"/>
</dbReference>
<dbReference type="EMBL" id="CP065687">
    <property type="protein sequence ID" value="QPS47880.1"/>
    <property type="molecule type" value="Genomic_DNA"/>
</dbReference>
<dbReference type="KEGG" id="bhg:I6G56_26360"/>
<accession>A0A7T2U941</accession>
<evidence type="ECO:0000313" key="1">
    <source>
        <dbReference type="EMBL" id="QPS47880.1"/>
    </source>
</evidence>
<dbReference type="PANTHER" id="PTHR28055:SF1">
    <property type="entry name" value="ALTERED INHERITANCE OF MITOCHONDRIA PROTEIN 41, MITOCHONDRIAL"/>
    <property type="match status" value="1"/>
</dbReference>
<dbReference type="Gene3D" id="1.10.10.410">
    <property type="match status" value="1"/>
</dbReference>
<dbReference type="Pfam" id="PF09424">
    <property type="entry name" value="YqeY"/>
    <property type="match status" value="1"/>
</dbReference>
<dbReference type="GO" id="GO:0016884">
    <property type="term" value="F:carbon-nitrogen ligase activity, with glutamine as amido-N-donor"/>
    <property type="evidence" value="ECO:0007669"/>
    <property type="project" value="InterPro"/>
</dbReference>
<reference evidence="1 2" key="1">
    <citation type="submission" date="2020-12" db="EMBL/GenBank/DDBJ databases">
        <title>FDA dAtabase for Regulatory Grade micrObial Sequences (FDA-ARGOS): Supporting development and validation of Infectious Disease Dx tests.</title>
        <authorList>
            <person name="Nelson B."/>
            <person name="Plummer A."/>
            <person name="Tallon L."/>
            <person name="Sadzewicz L."/>
            <person name="Zhao X."/>
            <person name="Boylan J."/>
            <person name="Ott S."/>
            <person name="Bowen H."/>
            <person name="Vavikolanu K."/>
            <person name="Mehta A."/>
            <person name="Aluvathingal J."/>
            <person name="Nadendla S."/>
            <person name="Myers T."/>
            <person name="Yan Y."/>
            <person name="Sichtig H."/>
        </authorList>
    </citation>
    <scope>NUCLEOTIDE SEQUENCE [LARGE SCALE GENOMIC DNA]</scope>
    <source>
        <strain evidence="1 2">FDAARGOS_899</strain>
    </source>
</reference>
<accession>A0A7U4PB95</accession>
<name>A0A7U4PB95_9BURK</name>
<gene>
    <name evidence="1" type="ORF">I6G56_26360</name>
</gene>
<dbReference type="InterPro" id="IPR019004">
    <property type="entry name" value="YqeY/Aim41"/>
</dbReference>
<evidence type="ECO:0000313" key="2">
    <source>
        <dbReference type="Proteomes" id="UP000594943"/>
    </source>
</evidence>
<dbReference type="InterPro" id="IPR042184">
    <property type="entry name" value="YqeY/Aim41_N"/>
</dbReference>
<dbReference type="InterPro" id="IPR003789">
    <property type="entry name" value="Asn/Gln_tRNA_amidoTrase-B-like"/>
</dbReference>
<dbReference type="InterPro" id="IPR023168">
    <property type="entry name" value="GatB_Yqey_C_2"/>
</dbReference>
<dbReference type="AlphaFoldDB" id="A0A7U4PB95"/>
<dbReference type="RefSeq" id="WP_009917296.1">
    <property type="nucleotide sequence ID" value="NZ_CM003627.1"/>
</dbReference>
<dbReference type="PANTHER" id="PTHR28055">
    <property type="entry name" value="ALTERED INHERITANCE OF MITOCHONDRIA PROTEIN 41, MITOCHONDRIAL"/>
    <property type="match status" value="1"/>
</dbReference>
<proteinExistence type="predicted"/>
<sequence>MSLRDQISEDMKAAMRAKESERLATIRLLLAAIKQREVDERVTLDDAGVTAVVDKMIKQRKDSISQFEAAGRTDLVEKEQAEVAVLTAYMPAQLSEAEVAAEVQAAVAQTGAAGPQDMGKVMGVLKGKLAGRADMTAVSALVKAALSK</sequence>
<dbReference type="Proteomes" id="UP000594943">
    <property type="component" value="Chromosome 2"/>
</dbReference>
<organism evidence="1 2">
    <name type="scientific">Burkholderia humptydooensis</name>
    <dbReference type="NCBI Taxonomy" id="430531"/>
    <lineage>
        <taxon>Bacteria</taxon>
        <taxon>Pseudomonadati</taxon>
        <taxon>Pseudomonadota</taxon>
        <taxon>Betaproteobacteria</taxon>
        <taxon>Burkholderiales</taxon>
        <taxon>Burkholderiaceae</taxon>
        <taxon>Burkholderia</taxon>
        <taxon>pseudomallei group</taxon>
    </lineage>
</organism>